<dbReference type="EMBL" id="BPLR01006907">
    <property type="protein sequence ID" value="GIY13233.1"/>
    <property type="molecule type" value="Genomic_DNA"/>
</dbReference>
<evidence type="ECO:0000313" key="2">
    <source>
        <dbReference type="Proteomes" id="UP001054945"/>
    </source>
</evidence>
<proteinExistence type="predicted"/>
<keyword evidence="2" id="KW-1185">Reference proteome</keyword>
<comment type="caution">
    <text evidence="1">The sequence shown here is derived from an EMBL/GenBank/DDBJ whole genome shotgun (WGS) entry which is preliminary data.</text>
</comment>
<protein>
    <submittedName>
        <fullName evidence="1">Uncharacterized protein</fullName>
    </submittedName>
</protein>
<accession>A0AAV4QZQ0</accession>
<organism evidence="1 2">
    <name type="scientific">Caerostris extrusa</name>
    <name type="common">Bark spider</name>
    <name type="synonym">Caerostris bankana</name>
    <dbReference type="NCBI Taxonomy" id="172846"/>
    <lineage>
        <taxon>Eukaryota</taxon>
        <taxon>Metazoa</taxon>
        <taxon>Ecdysozoa</taxon>
        <taxon>Arthropoda</taxon>
        <taxon>Chelicerata</taxon>
        <taxon>Arachnida</taxon>
        <taxon>Araneae</taxon>
        <taxon>Araneomorphae</taxon>
        <taxon>Entelegynae</taxon>
        <taxon>Araneoidea</taxon>
        <taxon>Araneidae</taxon>
        <taxon>Caerostris</taxon>
    </lineage>
</organism>
<reference evidence="1 2" key="1">
    <citation type="submission" date="2021-06" db="EMBL/GenBank/DDBJ databases">
        <title>Caerostris extrusa draft genome.</title>
        <authorList>
            <person name="Kono N."/>
            <person name="Arakawa K."/>
        </authorList>
    </citation>
    <scope>NUCLEOTIDE SEQUENCE [LARGE SCALE GENOMIC DNA]</scope>
</reference>
<name>A0AAV4QZQ0_CAEEX</name>
<dbReference type="AlphaFoldDB" id="A0AAV4QZQ0"/>
<evidence type="ECO:0000313" key="1">
    <source>
        <dbReference type="EMBL" id="GIY13233.1"/>
    </source>
</evidence>
<gene>
    <name evidence="1" type="ORF">CEXT_234341</name>
</gene>
<dbReference type="Proteomes" id="UP001054945">
    <property type="component" value="Unassembled WGS sequence"/>
</dbReference>
<sequence length="76" mass="8862">MSFPHTVILSKCPITRWTECPLERLVNEACEEIKKDRNVIDSIYKIECFSSPFPLDSSTNPLRDRLTFQNTLDKDD</sequence>